<dbReference type="PANTHER" id="PTHR33992:SF1">
    <property type="entry name" value="RIBONUCLEASE P PROTEIN COMPONENT"/>
    <property type="match status" value="1"/>
</dbReference>
<organism evidence="9 10">
    <name type="scientific">Anaeromassilibacillus senegalensis</name>
    <dbReference type="NCBI Taxonomy" id="1673717"/>
    <lineage>
        <taxon>Bacteria</taxon>
        <taxon>Bacillati</taxon>
        <taxon>Bacillota</taxon>
        <taxon>Clostridia</taxon>
        <taxon>Eubacteriales</taxon>
        <taxon>Acutalibacteraceae</taxon>
        <taxon>Anaeromassilibacillus</taxon>
    </lineage>
</organism>
<name>A0ABS9CNS2_9FIRM</name>
<sequence length="129" mass="14158">MDIIVPLTENHEFKRVYARGKSAVRPSLVAYCMRRGGPGPRIGITASKKIGNAVKRNRARRLLRESARALYPQMKPGFDIVLVSRGKTPFVSCQTVCTEMTSALEELGVLVSATKNKGGREKSAPEKQA</sequence>
<evidence type="ECO:0000256" key="3">
    <source>
        <dbReference type="ARBA" id="ARBA00022722"/>
    </source>
</evidence>
<comment type="similarity">
    <text evidence="7">Belongs to the RnpA family.</text>
</comment>
<evidence type="ECO:0000256" key="4">
    <source>
        <dbReference type="ARBA" id="ARBA00022759"/>
    </source>
</evidence>
<protein>
    <recommendedName>
        <fullName evidence="7 8">Ribonuclease P protein component</fullName>
        <shortName evidence="7">RNase P protein</shortName>
        <shortName evidence="7">RNaseP protein</shortName>
        <ecNumber evidence="7 8">3.1.26.5</ecNumber>
    </recommendedName>
    <alternativeName>
        <fullName evidence="7">Protein C5</fullName>
    </alternativeName>
</protein>
<evidence type="ECO:0000256" key="6">
    <source>
        <dbReference type="ARBA" id="ARBA00022884"/>
    </source>
</evidence>
<dbReference type="Proteomes" id="UP001299220">
    <property type="component" value="Unassembled WGS sequence"/>
</dbReference>
<keyword evidence="2 7" id="KW-0819">tRNA processing</keyword>
<dbReference type="PROSITE" id="PS00648">
    <property type="entry name" value="RIBONUCLEASE_P"/>
    <property type="match status" value="1"/>
</dbReference>
<dbReference type="SUPFAM" id="SSF54211">
    <property type="entry name" value="Ribosomal protein S5 domain 2-like"/>
    <property type="match status" value="1"/>
</dbReference>
<dbReference type="InterPro" id="IPR014721">
    <property type="entry name" value="Ribsml_uS5_D2-typ_fold_subgr"/>
</dbReference>
<keyword evidence="5 7" id="KW-0378">Hydrolase</keyword>
<dbReference type="EMBL" id="JAFBIT010000002">
    <property type="protein sequence ID" value="MCF2652807.1"/>
    <property type="molecule type" value="Genomic_DNA"/>
</dbReference>
<keyword evidence="4 7" id="KW-0255">Endonuclease</keyword>
<dbReference type="RefSeq" id="WP_235323834.1">
    <property type="nucleotide sequence ID" value="NZ_JAFBIT010000002.1"/>
</dbReference>
<accession>A0ABS9CNS2</accession>
<evidence type="ECO:0000256" key="7">
    <source>
        <dbReference type="HAMAP-Rule" id="MF_00227"/>
    </source>
</evidence>
<evidence type="ECO:0000256" key="2">
    <source>
        <dbReference type="ARBA" id="ARBA00022694"/>
    </source>
</evidence>
<evidence type="ECO:0000256" key="8">
    <source>
        <dbReference type="NCBIfam" id="TIGR00188"/>
    </source>
</evidence>
<gene>
    <name evidence="7 9" type="primary">rnpA</name>
    <name evidence="9" type="ORF">JQM67_09335</name>
</gene>
<comment type="subunit">
    <text evidence="7">Consists of a catalytic RNA component (M1 or rnpB) and a protein subunit.</text>
</comment>
<dbReference type="EC" id="3.1.26.5" evidence="7 8"/>
<evidence type="ECO:0000256" key="1">
    <source>
        <dbReference type="ARBA" id="ARBA00002663"/>
    </source>
</evidence>
<dbReference type="InterPro" id="IPR020539">
    <property type="entry name" value="RNase_P_CS"/>
</dbReference>
<dbReference type="GO" id="GO:0004526">
    <property type="term" value="F:ribonuclease P activity"/>
    <property type="evidence" value="ECO:0007669"/>
    <property type="project" value="UniProtKB-EC"/>
</dbReference>
<keyword evidence="10" id="KW-1185">Reference proteome</keyword>
<dbReference type="InterPro" id="IPR000100">
    <property type="entry name" value="RNase_P"/>
</dbReference>
<evidence type="ECO:0000313" key="9">
    <source>
        <dbReference type="EMBL" id="MCF2652807.1"/>
    </source>
</evidence>
<dbReference type="NCBIfam" id="TIGR00188">
    <property type="entry name" value="rnpA"/>
    <property type="match status" value="1"/>
</dbReference>
<dbReference type="PANTHER" id="PTHR33992">
    <property type="entry name" value="RIBONUCLEASE P PROTEIN COMPONENT"/>
    <property type="match status" value="1"/>
</dbReference>
<reference evidence="9 10" key="1">
    <citation type="submission" date="2020-12" db="EMBL/GenBank/DDBJ databases">
        <title>Whole genome sequences of gut porcine anaerobes.</title>
        <authorList>
            <person name="Kubasova T."/>
            <person name="Jahodarova E."/>
            <person name="Rychlik I."/>
        </authorList>
    </citation>
    <scope>NUCLEOTIDE SEQUENCE [LARGE SCALE GENOMIC DNA]</scope>
    <source>
        <strain evidence="9 10">An867</strain>
    </source>
</reference>
<evidence type="ECO:0000256" key="5">
    <source>
        <dbReference type="ARBA" id="ARBA00022801"/>
    </source>
</evidence>
<keyword evidence="6 7" id="KW-0694">RNA-binding</keyword>
<keyword evidence="3 7" id="KW-0540">Nuclease</keyword>
<dbReference type="HAMAP" id="MF_00227">
    <property type="entry name" value="RNase_P"/>
    <property type="match status" value="1"/>
</dbReference>
<comment type="catalytic activity">
    <reaction evidence="7">
        <text>Endonucleolytic cleavage of RNA, removing 5'-extranucleotides from tRNA precursor.</text>
        <dbReference type="EC" id="3.1.26.5"/>
    </reaction>
</comment>
<comment type="caution">
    <text evidence="9">The sequence shown here is derived from an EMBL/GenBank/DDBJ whole genome shotgun (WGS) entry which is preliminary data.</text>
</comment>
<proteinExistence type="inferred from homology"/>
<dbReference type="Pfam" id="PF00825">
    <property type="entry name" value="Ribonuclease_P"/>
    <property type="match status" value="1"/>
</dbReference>
<comment type="function">
    <text evidence="1 7">RNaseP catalyzes the removal of the 5'-leader sequence from pre-tRNA to produce the mature 5'-terminus. It can also cleave other RNA substrates such as 4.5S RNA. The protein component plays an auxiliary but essential role in vivo by binding to the 5'-leader sequence and broadening the substrate specificity of the ribozyme.</text>
</comment>
<dbReference type="InterPro" id="IPR020568">
    <property type="entry name" value="Ribosomal_Su5_D2-typ_SF"/>
</dbReference>
<dbReference type="Gene3D" id="3.30.230.10">
    <property type="match status" value="1"/>
</dbReference>
<evidence type="ECO:0000313" key="10">
    <source>
        <dbReference type="Proteomes" id="UP001299220"/>
    </source>
</evidence>